<protein>
    <submittedName>
        <fullName evidence="1">Uncharacterized protein</fullName>
    </submittedName>
</protein>
<organism evidence="1 2">
    <name type="scientific">Paludibacterium paludis</name>
    <dbReference type="NCBI Taxonomy" id="1225769"/>
    <lineage>
        <taxon>Bacteria</taxon>
        <taxon>Pseudomonadati</taxon>
        <taxon>Pseudomonadota</taxon>
        <taxon>Betaproteobacteria</taxon>
        <taxon>Neisseriales</taxon>
        <taxon>Chromobacteriaceae</taxon>
        <taxon>Paludibacterium</taxon>
    </lineage>
</organism>
<keyword evidence="2" id="KW-1185">Reference proteome</keyword>
<proteinExistence type="predicted"/>
<accession>A0A918UAK3</accession>
<reference evidence="1" key="2">
    <citation type="submission" date="2020-09" db="EMBL/GenBank/DDBJ databases">
        <authorList>
            <person name="Sun Q."/>
            <person name="Kim S."/>
        </authorList>
    </citation>
    <scope>NUCLEOTIDE SEQUENCE</scope>
    <source>
        <strain evidence="1">KCTC 32182</strain>
    </source>
</reference>
<dbReference type="AlphaFoldDB" id="A0A918UAK3"/>
<evidence type="ECO:0000313" key="1">
    <source>
        <dbReference type="EMBL" id="GGY19347.1"/>
    </source>
</evidence>
<dbReference type="RefSeq" id="WP_189534539.1">
    <property type="nucleotide sequence ID" value="NZ_BMYX01000013.1"/>
</dbReference>
<gene>
    <name evidence="1" type="ORF">GCM10011289_23610</name>
</gene>
<dbReference type="EMBL" id="BMYX01000013">
    <property type="protein sequence ID" value="GGY19347.1"/>
    <property type="molecule type" value="Genomic_DNA"/>
</dbReference>
<comment type="caution">
    <text evidence="1">The sequence shown here is derived from an EMBL/GenBank/DDBJ whole genome shotgun (WGS) entry which is preliminary data.</text>
</comment>
<reference evidence="1" key="1">
    <citation type="journal article" date="2014" name="Int. J. Syst. Evol. Microbiol.">
        <title>Complete genome sequence of Corynebacterium casei LMG S-19264T (=DSM 44701T), isolated from a smear-ripened cheese.</title>
        <authorList>
            <consortium name="US DOE Joint Genome Institute (JGI-PGF)"/>
            <person name="Walter F."/>
            <person name="Albersmeier A."/>
            <person name="Kalinowski J."/>
            <person name="Ruckert C."/>
        </authorList>
    </citation>
    <scope>NUCLEOTIDE SEQUENCE</scope>
    <source>
        <strain evidence="1">KCTC 32182</strain>
    </source>
</reference>
<dbReference type="Proteomes" id="UP000645257">
    <property type="component" value="Unassembled WGS sequence"/>
</dbReference>
<sequence>MAAKKSAPAARSAKTEDQRRFLRAEEGCRSTLDELLTLEREGGLSSHETAAQYVRMALIYYKRIRNGKVMGPADFNHAVDVATAARRAMSALDPALEFCGHPRQERLAAALRHADGILADYQALKTPIRRG</sequence>
<name>A0A918UAK3_9NEIS</name>
<evidence type="ECO:0000313" key="2">
    <source>
        <dbReference type="Proteomes" id="UP000645257"/>
    </source>
</evidence>